<proteinExistence type="predicted"/>
<evidence type="ECO:0000256" key="1">
    <source>
        <dbReference type="SAM" id="MobiDB-lite"/>
    </source>
</evidence>
<feature type="region of interest" description="Disordered" evidence="1">
    <location>
        <begin position="59"/>
        <end position="85"/>
    </location>
</feature>
<reference evidence="2" key="1">
    <citation type="journal article" date="2022" name="Int. J. Mol. Sci.">
        <title>Draft Genome of Tanacetum Coccineum: Genomic Comparison of Closely Related Tanacetum-Family Plants.</title>
        <authorList>
            <person name="Yamashiro T."/>
            <person name="Shiraishi A."/>
            <person name="Nakayama K."/>
            <person name="Satake H."/>
        </authorList>
    </citation>
    <scope>NUCLEOTIDE SEQUENCE</scope>
</reference>
<reference evidence="2" key="2">
    <citation type="submission" date="2022-01" db="EMBL/GenBank/DDBJ databases">
        <authorList>
            <person name="Yamashiro T."/>
            <person name="Shiraishi A."/>
            <person name="Satake H."/>
            <person name="Nakayama K."/>
        </authorList>
    </citation>
    <scope>NUCLEOTIDE SEQUENCE</scope>
</reference>
<organism evidence="2 3">
    <name type="scientific">Tanacetum coccineum</name>
    <dbReference type="NCBI Taxonomy" id="301880"/>
    <lineage>
        <taxon>Eukaryota</taxon>
        <taxon>Viridiplantae</taxon>
        <taxon>Streptophyta</taxon>
        <taxon>Embryophyta</taxon>
        <taxon>Tracheophyta</taxon>
        <taxon>Spermatophyta</taxon>
        <taxon>Magnoliopsida</taxon>
        <taxon>eudicotyledons</taxon>
        <taxon>Gunneridae</taxon>
        <taxon>Pentapetalae</taxon>
        <taxon>asterids</taxon>
        <taxon>campanulids</taxon>
        <taxon>Asterales</taxon>
        <taxon>Asteraceae</taxon>
        <taxon>Asteroideae</taxon>
        <taxon>Anthemideae</taxon>
        <taxon>Anthemidinae</taxon>
        <taxon>Tanacetum</taxon>
    </lineage>
</organism>
<name>A0ABQ4XMX2_9ASTR</name>
<dbReference type="EMBL" id="BQNB010009661">
    <property type="protein sequence ID" value="GJS66614.1"/>
    <property type="molecule type" value="Genomic_DNA"/>
</dbReference>
<dbReference type="Proteomes" id="UP001151760">
    <property type="component" value="Unassembled WGS sequence"/>
</dbReference>
<keyword evidence="3" id="KW-1185">Reference proteome</keyword>
<evidence type="ECO:0000313" key="2">
    <source>
        <dbReference type="EMBL" id="GJS66614.1"/>
    </source>
</evidence>
<accession>A0ABQ4XMX2</accession>
<protein>
    <submittedName>
        <fullName evidence="2">Uncharacterized protein</fullName>
    </submittedName>
</protein>
<sequence>MKNHTHPLWWLGREMKVAVVFQRRLSRGDGDGDDGDKGDGMSDNDDGLVWCALAVRGGADDGGGRAGWSDAGEGGEEEGGYVYNE</sequence>
<evidence type="ECO:0000313" key="3">
    <source>
        <dbReference type="Proteomes" id="UP001151760"/>
    </source>
</evidence>
<gene>
    <name evidence="2" type="ORF">Tco_0681178</name>
</gene>
<comment type="caution">
    <text evidence="2">The sequence shown here is derived from an EMBL/GenBank/DDBJ whole genome shotgun (WGS) entry which is preliminary data.</text>
</comment>